<sequence length="657" mass="75333">MNRAYYSGFIASFVNEDLTSVLGVISFNSGKDDILQKNAWKRQIEILQKELKGVTGKIFFEFTIPRMGKRVDNILIINNCIFVIEFKINSKKYEKHAIDQAFDYGLDLNNFHEGSHAKNIIPILVADKAEDEKNIYRKSIDNLQNTIVANENNLSEVISETLLKFKNLENINVESWEKSIYKPTPTIIEAATALYKKHSVSEISRSDSGAENLSVTSECISKIIDHSKETNRKSICFITGVPGAGKTLAGLNIANLRSNYEEEEHAVFLSGNGPLVDVLREALARDKYTSAKEDNEKLTMDAARSQIKSFIQNIHHFRDDAIKNPENAPIEKVTIFDEAQRAWTTEKASSFMRIKKGIPDFNKSEPEFLIEVMNRHKNWCTIVCLIGGGQEINTGEAGLEEWIRPFSNKFQDWDIYYSSKIVDDLNYIKDKEVLMILKDKKAIKQRELHLSVSLRSFRSAQLSDFIQEIINNNIENAKEIYKLSIKEYYPIKITRDLDKARNWLKISAKGSERIGVIASSGGIRLRPFGLNVKVKIDAPIWFLNDKDDIRSSSFLEEVATEFDIQGLELDWTCVAWDGDLFYDDNKWNYKKFTGTTWKNINPIITSYLINSYRVLLTRARQGMVIYIPFGNSEDITRPEFMYDGTFEFFKSLGIEEI</sequence>
<name>A0A227PJG0_9FLAO</name>
<dbReference type="Gene3D" id="3.40.50.300">
    <property type="entry name" value="P-loop containing nucleotide triphosphate hydrolases"/>
    <property type="match status" value="1"/>
</dbReference>
<evidence type="ECO:0000313" key="3">
    <source>
        <dbReference type="EMBL" id="OXG09418.1"/>
    </source>
</evidence>
<dbReference type="EMBL" id="MUGS01000002">
    <property type="protein sequence ID" value="OXG09418.1"/>
    <property type="molecule type" value="Genomic_DNA"/>
</dbReference>
<organism evidence="3 4">
    <name type="scientific">Flavobacterium araucananum</name>
    <dbReference type="NCBI Taxonomy" id="946678"/>
    <lineage>
        <taxon>Bacteria</taxon>
        <taxon>Pseudomonadati</taxon>
        <taxon>Bacteroidota</taxon>
        <taxon>Flavobacteriia</taxon>
        <taxon>Flavobacteriales</taxon>
        <taxon>Flavobacteriaceae</taxon>
        <taxon>Flavobacterium</taxon>
    </lineage>
</organism>
<accession>A0A227PJG0</accession>
<dbReference type="Pfam" id="PF09848">
    <property type="entry name" value="SLFN-g3_helicase"/>
    <property type="match status" value="1"/>
</dbReference>
<dbReference type="Proteomes" id="UP000214684">
    <property type="component" value="Unassembled WGS sequence"/>
</dbReference>
<dbReference type="RefSeq" id="WP_089477729.1">
    <property type="nucleotide sequence ID" value="NZ_MUGS01000002.1"/>
</dbReference>
<evidence type="ECO:0000256" key="1">
    <source>
        <dbReference type="SAM" id="Coils"/>
    </source>
</evidence>
<dbReference type="OrthoDB" id="3193269at2"/>
<evidence type="ECO:0000259" key="2">
    <source>
        <dbReference type="Pfam" id="PF09848"/>
    </source>
</evidence>
<dbReference type="InterPro" id="IPR018647">
    <property type="entry name" value="SLFN_3-like_DNA/RNA_helicase"/>
</dbReference>
<keyword evidence="1" id="KW-0175">Coiled coil</keyword>
<gene>
    <name evidence="3" type="ORF">B0A64_01265</name>
</gene>
<reference evidence="3 4" key="1">
    <citation type="submission" date="2016-11" db="EMBL/GenBank/DDBJ databases">
        <title>Whole genomes of Flavobacteriaceae.</title>
        <authorList>
            <person name="Stine C."/>
            <person name="Li C."/>
            <person name="Tadesse D."/>
        </authorList>
    </citation>
    <scope>NUCLEOTIDE SEQUENCE [LARGE SCALE GENOMIC DNA]</scope>
    <source>
        <strain evidence="3 4">DSM 24704</strain>
    </source>
</reference>
<comment type="caution">
    <text evidence="3">The sequence shown here is derived from an EMBL/GenBank/DDBJ whole genome shotgun (WGS) entry which is preliminary data.</text>
</comment>
<dbReference type="InterPro" id="IPR027417">
    <property type="entry name" value="P-loop_NTPase"/>
</dbReference>
<feature type="domain" description="Schlafen group 3-like DNA/RNA helicase" evidence="2">
    <location>
        <begin position="233"/>
        <end position="628"/>
    </location>
</feature>
<protein>
    <recommendedName>
        <fullName evidence="2">Schlafen group 3-like DNA/RNA helicase domain-containing protein</fullName>
    </recommendedName>
</protein>
<feature type="coiled-coil region" evidence="1">
    <location>
        <begin position="126"/>
        <end position="160"/>
    </location>
</feature>
<evidence type="ECO:0000313" key="4">
    <source>
        <dbReference type="Proteomes" id="UP000214684"/>
    </source>
</evidence>
<keyword evidence="4" id="KW-1185">Reference proteome</keyword>
<dbReference type="AlphaFoldDB" id="A0A227PJG0"/>
<dbReference type="SUPFAM" id="SSF52540">
    <property type="entry name" value="P-loop containing nucleoside triphosphate hydrolases"/>
    <property type="match status" value="1"/>
</dbReference>
<proteinExistence type="predicted"/>